<comment type="caution">
    <text evidence="11">The sequence shown here is derived from an EMBL/GenBank/DDBJ whole genome shotgun (WGS) entry which is preliminary data.</text>
</comment>
<evidence type="ECO:0000256" key="10">
    <source>
        <dbReference type="SAM" id="Coils"/>
    </source>
</evidence>
<dbReference type="EMBL" id="DRTV01000138">
    <property type="protein sequence ID" value="HHF58164.1"/>
    <property type="molecule type" value="Genomic_DNA"/>
</dbReference>
<dbReference type="PANTHER" id="PTHR16056:SF16">
    <property type="entry name" value="REGULATOR OF MICROTUBULE DYNAMICS PROTEIN 1"/>
    <property type="match status" value="1"/>
</dbReference>
<dbReference type="SMART" id="SM00028">
    <property type="entry name" value="TPR"/>
    <property type="match status" value="4"/>
</dbReference>
<comment type="subunit">
    <text evidence="2">Interacts with microtubules.</text>
</comment>
<accession>A0A7C5I4K2</accession>
<dbReference type="InterPro" id="IPR019734">
    <property type="entry name" value="TPR_rpt"/>
</dbReference>
<feature type="repeat" description="TPR" evidence="9">
    <location>
        <begin position="195"/>
        <end position="228"/>
    </location>
</feature>
<dbReference type="PROSITE" id="PS50005">
    <property type="entry name" value="TPR"/>
    <property type="match status" value="1"/>
</dbReference>
<evidence type="ECO:0000256" key="6">
    <source>
        <dbReference type="ARBA" id="ARBA00023212"/>
    </source>
</evidence>
<dbReference type="GO" id="GO:0005737">
    <property type="term" value="C:cytoplasm"/>
    <property type="evidence" value="ECO:0007669"/>
    <property type="project" value="TreeGrafter"/>
</dbReference>
<comment type="subcellular location">
    <subcellularLocation>
        <location evidence="1">Cytoplasm</location>
        <location evidence="1">Cytoskeleton</location>
    </subcellularLocation>
</comment>
<organism evidence="11">
    <name type="scientific">candidate division WOR-3 bacterium</name>
    <dbReference type="NCBI Taxonomy" id="2052148"/>
    <lineage>
        <taxon>Bacteria</taxon>
        <taxon>Bacteria division WOR-3</taxon>
    </lineage>
</organism>
<evidence type="ECO:0000256" key="4">
    <source>
        <dbReference type="ARBA" id="ARBA00022737"/>
    </source>
</evidence>
<evidence type="ECO:0000256" key="7">
    <source>
        <dbReference type="ARBA" id="ARBA00039966"/>
    </source>
</evidence>
<keyword evidence="5 9" id="KW-0802">TPR repeat</keyword>
<gene>
    <name evidence="11" type="ORF">ENL41_01915</name>
</gene>
<dbReference type="PANTHER" id="PTHR16056">
    <property type="entry name" value="REGULATOR OF MICROTUBULE DYNAMICS PROTEIN"/>
    <property type="match status" value="1"/>
</dbReference>
<reference evidence="11" key="1">
    <citation type="journal article" date="2020" name="mSystems">
        <title>Genome- and Community-Level Interaction Insights into Carbon Utilization and Element Cycling Functions of Hydrothermarchaeota in Hydrothermal Sediment.</title>
        <authorList>
            <person name="Zhou Z."/>
            <person name="Liu Y."/>
            <person name="Xu W."/>
            <person name="Pan J."/>
            <person name="Luo Z.H."/>
            <person name="Li M."/>
        </authorList>
    </citation>
    <scope>NUCLEOTIDE SEQUENCE [LARGE SCALE GENOMIC DNA]</scope>
    <source>
        <strain evidence="11">HyVt-94</strain>
    </source>
</reference>
<protein>
    <recommendedName>
        <fullName evidence="7">Regulator of microtubule dynamics protein 1</fullName>
    </recommendedName>
    <alternativeName>
        <fullName evidence="8">Protein FAM82B</fullName>
    </alternativeName>
</protein>
<keyword evidence="3" id="KW-0963">Cytoplasm</keyword>
<evidence type="ECO:0000313" key="11">
    <source>
        <dbReference type="EMBL" id="HHF58164.1"/>
    </source>
</evidence>
<evidence type="ECO:0000256" key="3">
    <source>
        <dbReference type="ARBA" id="ARBA00022490"/>
    </source>
</evidence>
<dbReference type="InterPro" id="IPR011990">
    <property type="entry name" value="TPR-like_helical_dom_sf"/>
</dbReference>
<evidence type="ECO:0000256" key="8">
    <source>
        <dbReference type="ARBA" id="ARBA00041958"/>
    </source>
</evidence>
<dbReference type="Gene3D" id="1.25.40.10">
    <property type="entry name" value="Tetratricopeptide repeat domain"/>
    <property type="match status" value="2"/>
</dbReference>
<dbReference type="GO" id="GO:0008017">
    <property type="term" value="F:microtubule binding"/>
    <property type="evidence" value="ECO:0007669"/>
    <property type="project" value="TreeGrafter"/>
</dbReference>
<keyword evidence="4" id="KW-0677">Repeat</keyword>
<dbReference type="GO" id="GO:0005876">
    <property type="term" value="C:spindle microtubule"/>
    <property type="evidence" value="ECO:0007669"/>
    <property type="project" value="TreeGrafter"/>
</dbReference>
<evidence type="ECO:0000256" key="9">
    <source>
        <dbReference type="PROSITE-ProRule" id="PRU00339"/>
    </source>
</evidence>
<dbReference type="InterPro" id="IPR049039">
    <property type="entry name" value="RMD1-3_a_helical_rpt"/>
</dbReference>
<keyword evidence="10" id="KW-0175">Coiled coil</keyword>
<dbReference type="SUPFAM" id="SSF48452">
    <property type="entry name" value="TPR-like"/>
    <property type="match status" value="1"/>
</dbReference>
<sequence>MMVKVAYLISVFISLGVSPEECISKGDSLFFAMKYEEALEIYEEGLSVDSTNYELLWRASRCLCNIGDVAPKEEREKIYEDALKYAEKAVKANPQGDWGWTWLAASYGNLALFRGGKGKVKLAMKIKEAVLRALELNPNNHLANYIWGSYNFEAATLNWALRKFAKMLFGEVPEGTLEDAEKYIKKAVSLKPDRIKYRLELAKLYKKMEKKEEAIRELEITLNLKPQYKEDYVLLKEAEELLRKLKK</sequence>
<proteinExistence type="predicted"/>
<evidence type="ECO:0000256" key="5">
    <source>
        <dbReference type="ARBA" id="ARBA00022803"/>
    </source>
</evidence>
<dbReference type="AlphaFoldDB" id="A0A7C5I4K2"/>
<evidence type="ECO:0000256" key="1">
    <source>
        <dbReference type="ARBA" id="ARBA00004245"/>
    </source>
</evidence>
<dbReference type="Pfam" id="PF21033">
    <property type="entry name" value="RMD1-3"/>
    <property type="match status" value="1"/>
</dbReference>
<dbReference type="Proteomes" id="UP000886014">
    <property type="component" value="Unassembled WGS sequence"/>
</dbReference>
<name>A0A7C5I4K2_UNCW3</name>
<evidence type="ECO:0000256" key="2">
    <source>
        <dbReference type="ARBA" id="ARBA00011375"/>
    </source>
</evidence>
<feature type="coiled-coil region" evidence="10">
    <location>
        <begin position="194"/>
        <end position="221"/>
    </location>
</feature>
<keyword evidence="6" id="KW-0206">Cytoskeleton</keyword>
<dbReference type="GO" id="GO:0097431">
    <property type="term" value="C:mitotic spindle pole"/>
    <property type="evidence" value="ECO:0007669"/>
    <property type="project" value="TreeGrafter"/>
</dbReference>